<keyword evidence="5 7" id="KW-0804">Transcription</keyword>
<keyword evidence="6 7" id="KW-0539">Nucleus</keyword>
<evidence type="ECO:0000256" key="3">
    <source>
        <dbReference type="ARBA" id="ARBA00007142"/>
    </source>
</evidence>
<dbReference type="OMA" id="GHAMEAK"/>
<evidence type="ECO:0000256" key="2">
    <source>
        <dbReference type="ARBA" id="ARBA00004604"/>
    </source>
</evidence>
<organism evidence="9 10">
    <name type="scientific">Naumovozyma dairenensis (strain ATCC 10597 / BCRC 20456 / CBS 421 / NBRC 0211 / NRRL Y-12639)</name>
    <name type="common">Saccharomyces dairenensis</name>
    <dbReference type="NCBI Taxonomy" id="1071378"/>
    <lineage>
        <taxon>Eukaryota</taxon>
        <taxon>Fungi</taxon>
        <taxon>Dikarya</taxon>
        <taxon>Ascomycota</taxon>
        <taxon>Saccharomycotina</taxon>
        <taxon>Saccharomycetes</taxon>
        <taxon>Saccharomycetales</taxon>
        <taxon>Saccharomycetaceae</taxon>
        <taxon>Naumovozyma</taxon>
    </lineage>
</organism>
<evidence type="ECO:0000256" key="1">
    <source>
        <dbReference type="ARBA" id="ARBA00002711"/>
    </source>
</evidence>
<dbReference type="Proteomes" id="UP000000689">
    <property type="component" value="Chromosome 6"/>
</dbReference>
<dbReference type="KEGG" id="ndi:NDAI_0F02350"/>
<evidence type="ECO:0000256" key="8">
    <source>
        <dbReference type="SAM" id="MobiDB-lite"/>
    </source>
</evidence>
<dbReference type="GeneID" id="11496891"/>
<dbReference type="Pfam" id="PF17075">
    <property type="entry name" value="RRT14"/>
    <property type="match status" value="1"/>
</dbReference>
<keyword evidence="10" id="KW-1185">Reference proteome</keyword>
<gene>
    <name evidence="9" type="primary">NDAI0F02350</name>
    <name evidence="7" type="synonym">RRT14</name>
    <name evidence="9" type="ordered locus">NDAI_0F02350</name>
</gene>
<reference evidence="9 10" key="1">
    <citation type="journal article" date="2011" name="Proc. Natl. Acad. Sci. U.S.A.">
        <title>Evolutionary erosion of yeast sex chromosomes by mating-type switching accidents.</title>
        <authorList>
            <person name="Gordon J.L."/>
            <person name="Armisen D."/>
            <person name="Proux-Wera E."/>
            <person name="Oheigeartaigh S.S."/>
            <person name="Byrne K.P."/>
            <person name="Wolfe K.H."/>
        </authorList>
    </citation>
    <scope>NUCLEOTIDE SEQUENCE [LARGE SCALE GENOMIC DNA]</scope>
    <source>
        <strain evidence="10">ATCC 10597 / BCRC 20456 / CBS 421 / NBRC 0211 / NRRL Y-12639</strain>
    </source>
</reference>
<evidence type="ECO:0000256" key="4">
    <source>
        <dbReference type="ARBA" id="ARBA00023015"/>
    </source>
</evidence>
<evidence type="ECO:0000256" key="7">
    <source>
        <dbReference type="RuleBase" id="RU362137"/>
    </source>
</evidence>
<dbReference type="RefSeq" id="XP_003670796.1">
    <property type="nucleotide sequence ID" value="XM_003670748.1"/>
</dbReference>
<dbReference type="eggNOG" id="ENOG502S1G1">
    <property type="taxonomic scope" value="Eukaryota"/>
</dbReference>
<dbReference type="STRING" id="1071378.G0WCP2"/>
<protein>
    <recommendedName>
        <fullName evidence="7">Regulator of rDNA transcription 14</fullName>
    </recommendedName>
</protein>
<sequence>MTAYTNTSQLQATSAVNSLLSSLLPTADKIKLKKSNKNGMKKKSTAKAQLIDHNLKKRLELQQLDVRKIKKREKKLQKSKIKFEKLQNEKFEKLAKLEILKKHQLEKTLTDKEKKYLKNLVNLKLKSLKSFEIVDEDDKNELIELQNFILDKTINNNEYKRSKNRRNKIKNFKENIKSKSTSNTNDVSDHRYAGLTPGLAPVGLSDEEDSSDEEGEEMEDDY</sequence>
<dbReference type="AlphaFoldDB" id="G0WCP2"/>
<comment type="subcellular location">
    <subcellularLocation>
        <location evidence="2 7">Nucleus</location>
        <location evidence="2 7">Nucleolus</location>
    </subcellularLocation>
</comment>
<dbReference type="HOGENOM" id="CLU_095038_0_0_1"/>
<evidence type="ECO:0000256" key="6">
    <source>
        <dbReference type="ARBA" id="ARBA00023242"/>
    </source>
</evidence>
<evidence type="ECO:0000313" key="9">
    <source>
        <dbReference type="EMBL" id="CCD25553.1"/>
    </source>
</evidence>
<proteinExistence type="inferred from homology"/>
<keyword evidence="4 7" id="KW-0805">Transcription regulation</keyword>
<comment type="similarity">
    <text evidence="3 7">Belongs to the RRT14 family.</text>
</comment>
<evidence type="ECO:0000313" key="10">
    <source>
        <dbReference type="Proteomes" id="UP000000689"/>
    </source>
</evidence>
<feature type="region of interest" description="Disordered" evidence="8">
    <location>
        <begin position="165"/>
        <end position="222"/>
    </location>
</feature>
<evidence type="ECO:0000256" key="5">
    <source>
        <dbReference type="ARBA" id="ARBA00023163"/>
    </source>
</evidence>
<accession>G0WCP2</accession>
<dbReference type="InterPro" id="IPR031404">
    <property type="entry name" value="Rrt14"/>
</dbReference>
<feature type="compositionally biased region" description="Acidic residues" evidence="8">
    <location>
        <begin position="205"/>
        <end position="222"/>
    </location>
</feature>
<dbReference type="GO" id="GO:0005730">
    <property type="term" value="C:nucleolus"/>
    <property type="evidence" value="ECO:0007669"/>
    <property type="project" value="UniProtKB-SubCell"/>
</dbReference>
<name>G0WCP2_NAUDC</name>
<dbReference type="EMBL" id="HE580272">
    <property type="protein sequence ID" value="CCD25553.1"/>
    <property type="molecule type" value="Genomic_DNA"/>
</dbReference>
<comment type="function">
    <text evidence="1 7">Involved in ribosome biogenesis, probably through modulation of rDNA transcription.</text>
</comment>